<evidence type="ECO:0000313" key="2">
    <source>
        <dbReference type="Proteomes" id="UP000019423"/>
    </source>
</evidence>
<gene>
    <name evidence="1" type="ORF">Hsw_3409</name>
</gene>
<dbReference type="Proteomes" id="UP000019423">
    <property type="component" value="Chromosome"/>
</dbReference>
<dbReference type="AlphaFoldDB" id="W8F0V0"/>
<keyword evidence="2" id="KW-1185">Reference proteome</keyword>
<evidence type="ECO:0000313" key="1">
    <source>
        <dbReference type="EMBL" id="AHJ99004.1"/>
    </source>
</evidence>
<protein>
    <submittedName>
        <fullName evidence="1">Uncharacterized protein</fullName>
    </submittedName>
</protein>
<dbReference type="PROSITE" id="PS51257">
    <property type="entry name" value="PROKAR_LIPOPROTEIN"/>
    <property type="match status" value="1"/>
</dbReference>
<dbReference type="EMBL" id="CP007145">
    <property type="protein sequence ID" value="AHJ99004.1"/>
    <property type="molecule type" value="Genomic_DNA"/>
</dbReference>
<organism evidence="1 2">
    <name type="scientific">Hymenobacter swuensis DY53</name>
    <dbReference type="NCBI Taxonomy" id="1227739"/>
    <lineage>
        <taxon>Bacteria</taxon>
        <taxon>Pseudomonadati</taxon>
        <taxon>Bacteroidota</taxon>
        <taxon>Cytophagia</taxon>
        <taxon>Cytophagales</taxon>
        <taxon>Hymenobacteraceae</taxon>
        <taxon>Hymenobacter</taxon>
    </lineage>
</organism>
<dbReference type="STRING" id="1227739.Hsw_3409"/>
<proteinExistence type="predicted"/>
<dbReference type="HOGENOM" id="CLU_1747154_0_0_10"/>
<name>W8F0V0_9BACT</name>
<accession>W8F0V0</accession>
<dbReference type="OrthoDB" id="885891at2"/>
<dbReference type="KEGG" id="hsw:Hsw_3409"/>
<dbReference type="RefSeq" id="WP_155833037.1">
    <property type="nucleotide sequence ID" value="NZ_CP007145.1"/>
</dbReference>
<sequence>MKSTQFTSFFLMTAAATVLSGCGNDAENDPQPLAKQTADVVFQLGMKGYADMPSAVARLGVASSFADAQIGKGTELTGTLIWNETKGGKETKSFTLPAKPVGTKYWVFLSTHQKPATSQSITVSWPVTGMATLSAAASDTLIVQEMTVQ</sequence>
<reference evidence="1 2" key="1">
    <citation type="submission" date="2014-01" db="EMBL/GenBank/DDBJ databases">
        <title>Complete genome sequence of ionizing-radiation resistance bacterium Hymenobacter swuensis DY53.</title>
        <authorList>
            <person name="Jung J.-H."/>
            <person name="Jeong S.-W."/>
            <person name="Joe M.-H."/>
            <person name="Cho y.-j."/>
            <person name="Kim M.-K."/>
            <person name="Lim S.-Y."/>
        </authorList>
    </citation>
    <scope>NUCLEOTIDE SEQUENCE [LARGE SCALE GENOMIC DNA]</scope>
    <source>
        <strain evidence="1 2">DY53</strain>
    </source>
</reference>